<dbReference type="STRING" id="1405.B7492_13825"/>
<protein>
    <submittedName>
        <fullName evidence="2">Putative ynaE</fullName>
    </submittedName>
</protein>
<name>A0A090YP50_9BACI</name>
<dbReference type="AlphaFoldDB" id="A0A090YP50"/>
<dbReference type="Proteomes" id="UP000029389">
    <property type="component" value="Unassembled WGS sequence"/>
</dbReference>
<comment type="caution">
    <text evidence="2">The sequence shown here is derived from an EMBL/GenBank/DDBJ whole genome shotgun (WGS) entry which is preliminary data.</text>
</comment>
<reference evidence="2 3" key="1">
    <citation type="submission" date="2014-04" db="EMBL/GenBank/DDBJ databases">
        <authorList>
            <person name="Bishop-Lilly K.A."/>
            <person name="Broomall S.M."/>
            <person name="Chain P.S."/>
            <person name="Chertkov O."/>
            <person name="Coyne S.R."/>
            <person name="Daligault H.E."/>
            <person name="Davenport K.W."/>
            <person name="Erkkila T."/>
            <person name="Frey K.G."/>
            <person name="Gibbons H.S."/>
            <person name="Gu W."/>
            <person name="Jaissle J."/>
            <person name="Johnson S.L."/>
            <person name="Koroleva G.I."/>
            <person name="Ladner J.T."/>
            <person name="Lo C.-C."/>
            <person name="Minogue T.D."/>
            <person name="Munk C."/>
            <person name="Palacios G.F."/>
            <person name="Redden C.L."/>
            <person name="Rosenzweig C.N."/>
            <person name="Scholz M.B."/>
            <person name="Teshima H."/>
            <person name="Xu Y."/>
        </authorList>
    </citation>
    <scope>NUCLEOTIDE SEQUENCE [LARGE SCALE GENOMIC DNA]</scope>
    <source>
        <strain evidence="2 3">BHP</strain>
    </source>
</reference>
<dbReference type="EMBL" id="JMQC01000008">
    <property type="protein sequence ID" value="KFM99717.1"/>
    <property type="molecule type" value="Genomic_DNA"/>
</dbReference>
<sequence>MQLKEYMNHTFPGVTLVPYIFFQWENHLHFDFGKDTYQIKEGSEDLNMEYFSQLYKYNKCLFEDIFSKKTRCF</sequence>
<proteinExistence type="predicted"/>
<dbReference type="Pfam" id="PF13021">
    <property type="entry name" value="DUF3885"/>
    <property type="match status" value="1"/>
</dbReference>
<gene>
    <name evidence="2" type="ORF">DJ93_5001</name>
</gene>
<dbReference type="PATRIC" id="fig|1405.8.peg.5151"/>
<evidence type="ECO:0000259" key="1">
    <source>
        <dbReference type="Pfam" id="PF13021"/>
    </source>
</evidence>
<feature type="domain" description="DUF3885" evidence="1">
    <location>
        <begin position="3"/>
        <end position="73"/>
    </location>
</feature>
<evidence type="ECO:0000313" key="2">
    <source>
        <dbReference type="EMBL" id="KFM99717.1"/>
    </source>
</evidence>
<accession>A0A090YP50</accession>
<evidence type="ECO:0000313" key="3">
    <source>
        <dbReference type="Proteomes" id="UP000029389"/>
    </source>
</evidence>
<dbReference type="InterPro" id="IPR024976">
    <property type="entry name" value="DUF3885"/>
</dbReference>
<organism evidence="2 3">
    <name type="scientific">Bacillus clarus</name>
    <dbReference type="NCBI Taxonomy" id="2338372"/>
    <lineage>
        <taxon>Bacteria</taxon>
        <taxon>Bacillati</taxon>
        <taxon>Bacillota</taxon>
        <taxon>Bacilli</taxon>
        <taxon>Bacillales</taxon>
        <taxon>Bacillaceae</taxon>
        <taxon>Bacillus</taxon>
        <taxon>Bacillus cereus group</taxon>
    </lineage>
</organism>